<comment type="caution">
    <text evidence="11">The sequence shown here is derived from an EMBL/GenBank/DDBJ whole genome shotgun (WGS) entry which is preliminary data.</text>
</comment>
<keyword evidence="5 8" id="KW-1133">Transmembrane helix</keyword>
<feature type="transmembrane region" description="Helical" evidence="8">
    <location>
        <begin position="88"/>
        <end position="106"/>
    </location>
</feature>
<keyword evidence="6 8" id="KW-0472">Membrane</keyword>
<dbReference type="Gene3D" id="1.20.1560.10">
    <property type="entry name" value="ABC transporter type 1, transmembrane domain"/>
    <property type="match status" value="1"/>
</dbReference>
<evidence type="ECO:0000313" key="12">
    <source>
        <dbReference type="Proteomes" id="UP001564408"/>
    </source>
</evidence>
<evidence type="ECO:0000256" key="5">
    <source>
        <dbReference type="ARBA" id="ARBA00022989"/>
    </source>
</evidence>
<evidence type="ECO:0000256" key="2">
    <source>
        <dbReference type="ARBA" id="ARBA00022692"/>
    </source>
</evidence>
<dbReference type="PROSITE" id="PS50929">
    <property type="entry name" value="ABC_TM1F"/>
    <property type="match status" value="1"/>
</dbReference>
<reference evidence="11 12" key="1">
    <citation type="submission" date="2024-05" db="EMBL/GenBank/DDBJ databases">
        <title>Genome Sequence and Characterization of the New Strain Purple Sulfur Bacterium of Genus Thioalkalicoccus.</title>
        <authorList>
            <person name="Bryantseva I.A."/>
            <person name="Kyndt J.A."/>
            <person name="Imhoff J.F."/>
        </authorList>
    </citation>
    <scope>NUCLEOTIDE SEQUENCE [LARGE SCALE GENOMIC DNA]</scope>
    <source>
        <strain evidence="11 12">Um2</strain>
    </source>
</reference>
<evidence type="ECO:0000256" key="8">
    <source>
        <dbReference type="SAM" id="Phobius"/>
    </source>
</evidence>
<feature type="transmembrane region" description="Helical" evidence="8">
    <location>
        <begin position="53"/>
        <end position="76"/>
    </location>
</feature>
<evidence type="ECO:0000256" key="4">
    <source>
        <dbReference type="ARBA" id="ARBA00022840"/>
    </source>
</evidence>
<feature type="transmembrane region" description="Helical" evidence="8">
    <location>
        <begin position="172"/>
        <end position="188"/>
    </location>
</feature>
<evidence type="ECO:0000256" key="1">
    <source>
        <dbReference type="ARBA" id="ARBA00004651"/>
    </source>
</evidence>
<dbReference type="InterPro" id="IPR003439">
    <property type="entry name" value="ABC_transporter-like_ATP-bd"/>
</dbReference>
<dbReference type="InterPro" id="IPR011527">
    <property type="entry name" value="ABC1_TM_dom"/>
</dbReference>
<keyword evidence="4" id="KW-0067">ATP-binding</keyword>
<dbReference type="Proteomes" id="UP001564408">
    <property type="component" value="Unassembled WGS sequence"/>
</dbReference>
<evidence type="ECO:0000313" key="11">
    <source>
        <dbReference type="EMBL" id="MEY6433919.1"/>
    </source>
</evidence>
<dbReference type="InterPro" id="IPR036640">
    <property type="entry name" value="ABC1_TM_sf"/>
</dbReference>
<keyword evidence="12" id="KW-1185">Reference proteome</keyword>
<feature type="domain" description="ABC transporter" evidence="9">
    <location>
        <begin position="376"/>
        <end position="592"/>
    </location>
</feature>
<protein>
    <submittedName>
        <fullName evidence="11">Thiol reductant ABC exporter subunit CydD</fullName>
    </submittedName>
</protein>
<dbReference type="InterPro" id="IPR003593">
    <property type="entry name" value="AAA+_ATPase"/>
</dbReference>
<feature type="transmembrane region" description="Helical" evidence="8">
    <location>
        <begin position="194"/>
        <end position="214"/>
    </location>
</feature>
<dbReference type="CDD" id="cd03228">
    <property type="entry name" value="ABCC_MRP_Like"/>
    <property type="match status" value="1"/>
</dbReference>
<dbReference type="InterPro" id="IPR017871">
    <property type="entry name" value="ABC_transporter-like_CS"/>
</dbReference>
<dbReference type="PANTHER" id="PTHR24221">
    <property type="entry name" value="ATP-BINDING CASSETTE SUB-FAMILY B"/>
    <property type="match status" value="1"/>
</dbReference>
<dbReference type="PROSITE" id="PS00211">
    <property type="entry name" value="ABC_TRANSPORTER_1"/>
    <property type="match status" value="1"/>
</dbReference>
<feature type="domain" description="ABC transmembrane type-1" evidence="10">
    <location>
        <begin position="53"/>
        <end position="342"/>
    </location>
</feature>
<sequence length="592" mass="62831">MGVPRQGARRRGVPLSRPPAPPGPTARGTEIPTAEARQWLDAQIGQERWSLRLTATAGLIAGLLVIPQAGLIAFILDRAIGDGIAPAALGGAFAGLAAVMIARALLGWVRETLGQAAALRIQGRLRDHCYDHLARLGPVRLADRPAGELAAAVVEQIEAVGAYYARYRPQRLIAVLVPVGILLATLTQDWLAALILLFAAPLIPLFMMLIGFGAEQISQAQQATLARLGGHFLDRLQGLTTLRLHNAEHRVVAEVRRAADGYRVGTMKVLRVAFLSAAVLEFFSAVAIALLAIYIGFGLLGFLTWRPATDLTLFSGLFILLMAPDFFQPIRQLAQHYHDRAGALGAAQVLLPWLHRPAPPLNPSRPSRPAGPGVRVRFDHVGVRFDGGTRIALDDLSLVIEPGERLVLVGPSGAGKSTILHLLAGFVEPDRGAVSIDGTAPDPARQVAWVGQRPYLFPATLADNIRLAALAAPPEAVAAAAKAAGVMGFATSLPHGLDTPIGERGFGLSGGEAQRVALARAALKQAPLWLLDEPTAGLDAETEAEVIAALMQAAPTGATILIASHHPPLRAWADRVVEVRDGRVVADRRSTR</sequence>
<dbReference type="SUPFAM" id="SSF52540">
    <property type="entry name" value="P-loop containing nucleoside triphosphate hydrolases"/>
    <property type="match status" value="1"/>
</dbReference>
<dbReference type="SMART" id="SM00382">
    <property type="entry name" value="AAA"/>
    <property type="match status" value="1"/>
</dbReference>
<dbReference type="CDD" id="cd18584">
    <property type="entry name" value="ABC_6TM_AarD_CydD"/>
    <property type="match status" value="1"/>
</dbReference>
<dbReference type="PROSITE" id="PS50893">
    <property type="entry name" value="ABC_TRANSPORTER_2"/>
    <property type="match status" value="1"/>
</dbReference>
<dbReference type="InterPro" id="IPR039421">
    <property type="entry name" value="Type_1_exporter"/>
</dbReference>
<gene>
    <name evidence="11" type="primary">cydD</name>
    <name evidence="11" type="ORF">ABC977_16060</name>
</gene>
<name>A0ABV4BHC6_9GAMM</name>
<dbReference type="Pfam" id="PF00664">
    <property type="entry name" value="ABC_membrane"/>
    <property type="match status" value="1"/>
</dbReference>
<feature type="region of interest" description="Disordered" evidence="7">
    <location>
        <begin position="1"/>
        <end position="31"/>
    </location>
</feature>
<proteinExistence type="predicted"/>
<dbReference type="Gene3D" id="3.40.50.300">
    <property type="entry name" value="P-loop containing nucleotide triphosphate hydrolases"/>
    <property type="match status" value="1"/>
</dbReference>
<accession>A0ABV4BHC6</accession>
<dbReference type="InterPro" id="IPR027417">
    <property type="entry name" value="P-loop_NTPase"/>
</dbReference>
<keyword evidence="3" id="KW-0547">Nucleotide-binding</keyword>
<keyword evidence="2 8" id="KW-0812">Transmembrane</keyword>
<dbReference type="SUPFAM" id="SSF90123">
    <property type="entry name" value="ABC transporter transmembrane region"/>
    <property type="match status" value="1"/>
</dbReference>
<dbReference type="RefSeq" id="WP_369668305.1">
    <property type="nucleotide sequence ID" value="NZ_JBDKXB010000033.1"/>
</dbReference>
<feature type="transmembrane region" description="Helical" evidence="8">
    <location>
        <begin position="272"/>
        <end position="305"/>
    </location>
</feature>
<dbReference type="InterPro" id="IPR014216">
    <property type="entry name" value="ABC_transptr_CydD"/>
</dbReference>
<evidence type="ECO:0000256" key="6">
    <source>
        <dbReference type="ARBA" id="ARBA00023136"/>
    </source>
</evidence>
<evidence type="ECO:0000259" key="9">
    <source>
        <dbReference type="PROSITE" id="PS50893"/>
    </source>
</evidence>
<organism evidence="11 12">
    <name type="scientific">Thioalkalicoccus limnaeus</name>
    <dbReference type="NCBI Taxonomy" id="120681"/>
    <lineage>
        <taxon>Bacteria</taxon>
        <taxon>Pseudomonadati</taxon>
        <taxon>Pseudomonadota</taxon>
        <taxon>Gammaproteobacteria</taxon>
        <taxon>Chromatiales</taxon>
        <taxon>Chromatiaceae</taxon>
        <taxon>Thioalkalicoccus</taxon>
    </lineage>
</organism>
<comment type="subcellular location">
    <subcellularLocation>
        <location evidence="1">Cell membrane</location>
        <topology evidence="1">Multi-pass membrane protein</topology>
    </subcellularLocation>
</comment>
<dbReference type="Pfam" id="PF00005">
    <property type="entry name" value="ABC_tran"/>
    <property type="match status" value="1"/>
</dbReference>
<dbReference type="NCBIfam" id="TIGR02857">
    <property type="entry name" value="CydD"/>
    <property type="match status" value="1"/>
</dbReference>
<evidence type="ECO:0000256" key="3">
    <source>
        <dbReference type="ARBA" id="ARBA00022741"/>
    </source>
</evidence>
<dbReference type="EMBL" id="JBDKXB010000033">
    <property type="protein sequence ID" value="MEY6433919.1"/>
    <property type="molecule type" value="Genomic_DNA"/>
</dbReference>
<dbReference type="PANTHER" id="PTHR24221:SF261">
    <property type="entry name" value="GLUTATHIONE_L-CYSTEINE TRANSPORT SYSTEM ATP-BINDING_PERMEASE PROTEIN CYDD"/>
    <property type="match status" value="1"/>
</dbReference>
<evidence type="ECO:0000256" key="7">
    <source>
        <dbReference type="SAM" id="MobiDB-lite"/>
    </source>
</evidence>
<evidence type="ECO:0000259" key="10">
    <source>
        <dbReference type="PROSITE" id="PS50929"/>
    </source>
</evidence>